<dbReference type="EMBL" id="HBGH01009386">
    <property type="protein sequence ID" value="CAD9233125.1"/>
    <property type="molecule type" value="Transcribed_RNA"/>
</dbReference>
<dbReference type="GO" id="GO:0005739">
    <property type="term" value="C:mitochondrion"/>
    <property type="evidence" value="ECO:0007669"/>
    <property type="project" value="UniProtKB-SubCell"/>
</dbReference>
<proteinExistence type="inferred from homology"/>
<evidence type="ECO:0000256" key="2">
    <source>
        <dbReference type="ARBA" id="ARBA00007769"/>
    </source>
</evidence>
<accession>A0A7S1XD78</accession>
<dbReference type="SUPFAM" id="SSF53659">
    <property type="entry name" value="Isocitrate/Isopropylmalate dehydrogenase-like"/>
    <property type="match status" value="1"/>
</dbReference>
<feature type="domain" description="Isopropylmalate dehydrogenase-like" evidence="6">
    <location>
        <begin position="49"/>
        <end position="369"/>
    </location>
</feature>
<sequence length="374" mass="41288">MVCSWRRVASKVYEARPLLKSFRNASSLPLVNLPRDHYPAASGRLTQVPVTLIPGHGIGREATDAMVEVFDHAEAPIEWERFEFDEQAHDIPSEVLASFAKTKVAVKGPFFTSLNNSRKSLNVRLRTTLDLYANVVQAVSIQGVETRHKNVDLVVIRENTEGEYSGLEHEVVPGVVESLKVISREKSTRIARYAFEYALRHNRKKVTVVHKANIMKQSDGLFLECCRSVAADYPFLQFETMIVDNTCMQLTWKPQQFDVMVMPNLYGNIVTNLATGLVGGPGLFPGVNIGERGAIFEQGARHAALSIAGKNIANPTATILSGVMLLRHLGLDEHADLIETAVQRVYAESKTRTPDVGGSASTTEFVSAVIARMN</sequence>
<dbReference type="GO" id="GO:0004449">
    <property type="term" value="F:isocitrate dehydrogenase (NAD+) activity"/>
    <property type="evidence" value="ECO:0007669"/>
    <property type="project" value="TreeGrafter"/>
</dbReference>
<dbReference type="NCBIfam" id="TIGR00175">
    <property type="entry name" value="mito_nad_idh"/>
    <property type="match status" value="1"/>
</dbReference>
<dbReference type="GO" id="GO:0051287">
    <property type="term" value="F:NAD binding"/>
    <property type="evidence" value="ECO:0007669"/>
    <property type="project" value="InterPro"/>
</dbReference>
<comment type="similarity">
    <text evidence="2">Belongs to the isocitrate and isopropylmalate dehydrogenases family.</text>
</comment>
<comment type="subcellular location">
    <subcellularLocation>
        <location evidence="1">Mitochondrion</location>
    </subcellularLocation>
</comment>
<dbReference type="Pfam" id="PF00180">
    <property type="entry name" value="Iso_dh"/>
    <property type="match status" value="1"/>
</dbReference>
<keyword evidence="5" id="KW-0496">Mitochondrion</keyword>
<keyword evidence="3" id="KW-0816">Tricarboxylic acid cycle</keyword>
<dbReference type="InterPro" id="IPR019818">
    <property type="entry name" value="IsoCit/isopropylmalate_DH_CS"/>
</dbReference>
<dbReference type="Gene3D" id="3.40.718.10">
    <property type="entry name" value="Isopropylmalate Dehydrogenase"/>
    <property type="match status" value="1"/>
</dbReference>
<dbReference type="InterPro" id="IPR004434">
    <property type="entry name" value="Isocitrate_DH_NAD"/>
</dbReference>
<evidence type="ECO:0000256" key="1">
    <source>
        <dbReference type="ARBA" id="ARBA00004173"/>
    </source>
</evidence>
<organism evidence="7">
    <name type="scientific">Compsopogon caeruleus</name>
    <dbReference type="NCBI Taxonomy" id="31354"/>
    <lineage>
        <taxon>Eukaryota</taxon>
        <taxon>Rhodophyta</taxon>
        <taxon>Compsopogonophyceae</taxon>
        <taxon>Compsopogonales</taxon>
        <taxon>Compsopogonaceae</taxon>
        <taxon>Compsopogon</taxon>
    </lineage>
</organism>
<gene>
    <name evidence="7" type="ORF">CCAE0312_LOCUS5210</name>
</gene>
<evidence type="ECO:0000256" key="3">
    <source>
        <dbReference type="ARBA" id="ARBA00022532"/>
    </source>
</evidence>
<dbReference type="SMART" id="SM01329">
    <property type="entry name" value="Iso_dh"/>
    <property type="match status" value="1"/>
</dbReference>
<dbReference type="FunFam" id="3.40.718.10:FF:000001">
    <property type="entry name" value="Isocitrate dehydrogenase [NAD] subunit, mitochondrial"/>
    <property type="match status" value="1"/>
</dbReference>
<evidence type="ECO:0000256" key="5">
    <source>
        <dbReference type="ARBA" id="ARBA00023128"/>
    </source>
</evidence>
<protein>
    <recommendedName>
        <fullName evidence="6">Isopropylmalate dehydrogenase-like domain-containing protein</fullName>
    </recommendedName>
</protein>
<dbReference type="GO" id="GO:0000287">
    <property type="term" value="F:magnesium ion binding"/>
    <property type="evidence" value="ECO:0007669"/>
    <property type="project" value="InterPro"/>
</dbReference>
<dbReference type="PROSITE" id="PS00470">
    <property type="entry name" value="IDH_IMDH"/>
    <property type="match status" value="1"/>
</dbReference>
<reference evidence="7" key="1">
    <citation type="submission" date="2021-01" db="EMBL/GenBank/DDBJ databases">
        <authorList>
            <person name="Corre E."/>
            <person name="Pelletier E."/>
            <person name="Niang G."/>
            <person name="Scheremetjew M."/>
            <person name="Finn R."/>
            <person name="Kale V."/>
            <person name="Holt S."/>
            <person name="Cochrane G."/>
            <person name="Meng A."/>
            <person name="Brown T."/>
            <person name="Cohen L."/>
        </authorList>
    </citation>
    <scope>NUCLEOTIDE SEQUENCE</scope>
    <source>
        <strain evidence="7">SAG 36.94</strain>
    </source>
</reference>
<evidence type="ECO:0000256" key="4">
    <source>
        <dbReference type="ARBA" id="ARBA00022946"/>
    </source>
</evidence>
<dbReference type="GO" id="GO:0006102">
    <property type="term" value="P:isocitrate metabolic process"/>
    <property type="evidence" value="ECO:0007669"/>
    <property type="project" value="TreeGrafter"/>
</dbReference>
<name>A0A7S1XD78_9RHOD</name>
<dbReference type="AlphaFoldDB" id="A0A7S1XD78"/>
<dbReference type="InterPro" id="IPR024084">
    <property type="entry name" value="IsoPropMal-DH-like_dom"/>
</dbReference>
<dbReference type="GO" id="GO:0006099">
    <property type="term" value="P:tricarboxylic acid cycle"/>
    <property type="evidence" value="ECO:0007669"/>
    <property type="project" value="UniProtKB-KW"/>
</dbReference>
<evidence type="ECO:0000259" key="6">
    <source>
        <dbReference type="SMART" id="SM01329"/>
    </source>
</evidence>
<evidence type="ECO:0000313" key="7">
    <source>
        <dbReference type="EMBL" id="CAD9233125.1"/>
    </source>
</evidence>
<dbReference type="PANTHER" id="PTHR11835:SF42">
    <property type="entry name" value="ISOCITRATE DEHYDROGENASE [NAD] SUBUNIT BETA, MITOCHONDRIAL"/>
    <property type="match status" value="1"/>
</dbReference>
<keyword evidence="4" id="KW-0809">Transit peptide</keyword>
<dbReference type="PANTHER" id="PTHR11835">
    <property type="entry name" value="DECARBOXYLATING DEHYDROGENASES-ISOCITRATE, ISOPROPYLMALATE, TARTRATE"/>
    <property type="match status" value="1"/>
</dbReference>